<dbReference type="EMBL" id="JAGSNF010000008">
    <property type="protein sequence ID" value="MBR7743039.1"/>
    <property type="molecule type" value="Genomic_DNA"/>
</dbReference>
<proteinExistence type="inferred from homology"/>
<dbReference type="GO" id="GO:0046872">
    <property type="term" value="F:metal ion binding"/>
    <property type="evidence" value="ECO:0007669"/>
    <property type="project" value="UniProtKB-KW"/>
</dbReference>
<dbReference type="PANTHER" id="PTHR35005:SF1">
    <property type="entry name" value="2-AMINO-5-FORMYLAMINO-6-RIBOSYLAMINOPYRIMIDIN-4(3H)-ONE 5'-MONOPHOSPHATE DEFORMYLASE"/>
    <property type="match status" value="1"/>
</dbReference>
<accession>A0A941D6J7</accession>
<protein>
    <submittedName>
        <fullName evidence="6">Mycofactocin biosynthesis peptidyl-dipeptidase MftE</fullName>
    </submittedName>
</protein>
<gene>
    <name evidence="6" type="primary">mftE</name>
    <name evidence="6" type="ORF">KC207_07025</name>
</gene>
<evidence type="ECO:0000256" key="1">
    <source>
        <dbReference type="ARBA" id="ARBA00001947"/>
    </source>
</evidence>
<dbReference type="GO" id="GO:0016811">
    <property type="term" value="F:hydrolase activity, acting on carbon-nitrogen (but not peptide) bonds, in linear amides"/>
    <property type="evidence" value="ECO:0007669"/>
    <property type="project" value="TreeGrafter"/>
</dbReference>
<dbReference type="PANTHER" id="PTHR35005">
    <property type="entry name" value="3-DEHYDRO-SCYLLO-INOSOSE HYDROLASE"/>
    <property type="match status" value="1"/>
</dbReference>
<comment type="cofactor">
    <cofactor evidence="1">
        <name>Zn(2+)</name>
        <dbReference type="ChEBI" id="CHEBI:29105"/>
    </cofactor>
</comment>
<organism evidence="6 7">
    <name type="scientific">Phycicoccus avicenniae</name>
    <dbReference type="NCBI Taxonomy" id="2828860"/>
    <lineage>
        <taxon>Bacteria</taxon>
        <taxon>Bacillati</taxon>
        <taxon>Actinomycetota</taxon>
        <taxon>Actinomycetes</taxon>
        <taxon>Micrococcales</taxon>
        <taxon>Intrasporangiaceae</taxon>
        <taxon>Phycicoccus</taxon>
    </lineage>
</organism>
<dbReference type="InterPro" id="IPR023871">
    <property type="entry name" value="MftE"/>
</dbReference>
<sequence length="226" mass="23231">MLVPLGAVEQHGPHLPLDTDTTVAEAVCRGVAARLSADGRPVLVAPPMPYGASGEHEGFPGTVSIGTEALRTVVVELVRSARRWCGPVVLVTGHGGNADAVSAAVRRLRYEGHDVAWTSCAEPGWDAHAGRAETSLLLTLRPEDVDTDAAVAGPDAPVGDLLPALRAGGVRAVSPSGVLGDPAGAGASEGREHLRRVVDRVHGQVTAGVADEYGRLERPVPAGAPR</sequence>
<evidence type="ECO:0000256" key="4">
    <source>
        <dbReference type="ARBA" id="ARBA00022833"/>
    </source>
</evidence>
<reference evidence="6" key="1">
    <citation type="submission" date="2021-04" db="EMBL/GenBank/DDBJ databases">
        <title>Phycicoccus avicenniae sp. nov., a novel endophytic actinomycetes isolated from branch of Avicennia mariana.</title>
        <authorList>
            <person name="Tuo L."/>
        </authorList>
    </citation>
    <scope>NUCLEOTIDE SEQUENCE</scope>
    <source>
        <strain evidence="6">BSK3Z-2</strain>
    </source>
</reference>
<keyword evidence="3" id="KW-0378">Hydrolase</keyword>
<dbReference type="InterPro" id="IPR024087">
    <property type="entry name" value="Creatininase-like_sf"/>
</dbReference>
<dbReference type="Proteomes" id="UP000677016">
    <property type="component" value="Unassembled WGS sequence"/>
</dbReference>
<keyword evidence="4" id="KW-0862">Zinc</keyword>
<evidence type="ECO:0000313" key="6">
    <source>
        <dbReference type="EMBL" id="MBR7743039.1"/>
    </source>
</evidence>
<comment type="caution">
    <text evidence="6">The sequence shown here is derived from an EMBL/GenBank/DDBJ whole genome shotgun (WGS) entry which is preliminary data.</text>
</comment>
<keyword evidence="7" id="KW-1185">Reference proteome</keyword>
<dbReference type="NCBIfam" id="TIGR03964">
    <property type="entry name" value="mycofact_creat"/>
    <property type="match status" value="1"/>
</dbReference>
<dbReference type="AlphaFoldDB" id="A0A941D6J7"/>
<dbReference type="Gene3D" id="3.40.50.10310">
    <property type="entry name" value="Creatininase"/>
    <property type="match status" value="1"/>
</dbReference>
<comment type="similarity">
    <text evidence="5">Belongs to the creatininase superfamily.</text>
</comment>
<evidence type="ECO:0000256" key="3">
    <source>
        <dbReference type="ARBA" id="ARBA00022801"/>
    </source>
</evidence>
<evidence type="ECO:0000256" key="2">
    <source>
        <dbReference type="ARBA" id="ARBA00022723"/>
    </source>
</evidence>
<dbReference type="GO" id="GO:0009231">
    <property type="term" value="P:riboflavin biosynthetic process"/>
    <property type="evidence" value="ECO:0007669"/>
    <property type="project" value="TreeGrafter"/>
</dbReference>
<evidence type="ECO:0000256" key="5">
    <source>
        <dbReference type="ARBA" id="ARBA00024029"/>
    </source>
</evidence>
<dbReference type="SUPFAM" id="SSF102215">
    <property type="entry name" value="Creatininase"/>
    <property type="match status" value="1"/>
</dbReference>
<keyword evidence="2" id="KW-0479">Metal-binding</keyword>
<evidence type="ECO:0000313" key="7">
    <source>
        <dbReference type="Proteomes" id="UP000677016"/>
    </source>
</evidence>
<dbReference type="InterPro" id="IPR003785">
    <property type="entry name" value="Creatininase/forma_Hydrolase"/>
</dbReference>
<dbReference type="Pfam" id="PF02633">
    <property type="entry name" value="Creatininase"/>
    <property type="match status" value="1"/>
</dbReference>
<name>A0A941D6J7_9MICO</name>